<dbReference type="RefSeq" id="WP_015232230.1">
    <property type="nucleotide sequence ID" value="NC_019791.1"/>
</dbReference>
<sequence length="354" mass="40284" precursor="true">MDVDVVIAGLGVSGSSLAYALSEKGYKINAYDPIKKYEKACGEQVSASYNSINLLKKSNSIVTMPNDISIYVNNKEVSNINFGGNTPWYIINKPNFIQYLRDSALSNGVNIIYKPWNNERGMITVDARGPFSGNLKDKILVKRYIVETEWDPNHVILDFRPNELGLYWIFPADDQGKLVNLGGGFVNLWDDEKLTKLIIEYARYNLKKVEVKNTKAAPLDVFSPYKPYSPSDNIFYVGEAAGLVLSISGEGNRPAIESSYALADAIRKHNLEDIYEIKNDYIRYSKKVANESFLSRKLFMFITKYKENFDMVNILSNIPKWFWYKYLSVSLEFNDVIKLGSDIKFILSIIKGIK</sequence>
<dbReference type="Gene3D" id="3.50.50.60">
    <property type="entry name" value="FAD/NAD(P)-binding domain"/>
    <property type="match status" value="1"/>
</dbReference>
<dbReference type="HOGENOM" id="CLU_066799_0_0_2"/>
<protein>
    <submittedName>
        <fullName evidence="1">Flavin-dependent dehydrogenase</fullName>
    </submittedName>
</protein>
<evidence type="ECO:0000313" key="1">
    <source>
        <dbReference type="EMBL" id="AFZ70332.1"/>
    </source>
</evidence>
<organism evidence="1 2">
    <name type="scientific">Caldisphaera lagunensis (strain DSM 15908 / JCM 11604 / ANMR 0165 / IC-154)</name>
    <dbReference type="NCBI Taxonomy" id="1056495"/>
    <lineage>
        <taxon>Archaea</taxon>
        <taxon>Thermoproteota</taxon>
        <taxon>Thermoprotei</taxon>
        <taxon>Acidilobales</taxon>
        <taxon>Caldisphaeraceae</taxon>
        <taxon>Caldisphaera</taxon>
    </lineage>
</organism>
<keyword evidence="2" id="KW-1185">Reference proteome</keyword>
<dbReference type="Proteomes" id="UP000010469">
    <property type="component" value="Chromosome"/>
</dbReference>
<dbReference type="InParanoid" id="L0AB17"/>
<dbReference type="KEGG" id="clg:Calag_0574"/>
<dbReference type="GeneID" id="14211834"/>
<dbReference type="OrthoDB" id="6062at2157"/>
<dbReference type="PANTHER" id="PTHR42685">
    <property type="entry name" value="GERANYLGERANYL DIPHOSPHATE REDUCTASE"/>
    <property type="match status" value="1"/>
</dbReference>
<dbReference type="SUPFAM" id="SSF51905">
    <property type="entry name" value="FAD/NAD(P)-binding domain"/>
    <property type="match status" value="1"/>
</dbReference>
<dbReference type="STRING" id="1056495.Calag_0574"/>
<accession>L0AB17</accession>
<dbReference type="InterPro" id="IPR050407">
    <property type="entry name" value="Geranylgeranyl_reductase"/>
</dbReference>
<dbReference type="PANTHER" id="PTHR42685:SF20">
    <property type="entry name" value="HYDROGENASE, PUTATIVE-RELATED"/>
    <property type="match status" value="1"/>
</dbReference>
<dbReference type="InterPro" id="IPR036188">
    <property type="entry name" value="FAD/NAD-bd_sf"/>
</dbReference>
<name>L0AB17_CALLD</name>
<dbReference type="eggNOG" id="arCOG00570">
    <property type="taxonomic scope" value="Archaea"/>
</dbReference>
<dbReference type="AlphaFoldDB" id="L0AB17"/>
<evidence type="ECO:0000313" key="2">
    <source>
        <dbReference type="Proteomes" id="UP000010469"/>
    </source>
</evidence>
<proteinExistence type="predicted"/>
<gene>
    <name evidence="1" type="ordered locus">Calag_0574</name>
</gene>
<reference evidence="2" key="1">
    <citation type="submission" date="2012-03" db="EMBL/GenBank/DDBJ databases">
        <title>Complete genome of Caldisphaera lagunensis DSM 15908.</title>
        <authorList>
            <person name="Lucas S."/>
            <person name="Copeland A."/>
            <person name="Lapidus A."/>
            <person name="Glavina del Rio T."/>
            <person name="Dalin E."/>
            <person name="Tice H."/>
            <person name="Bruce D."/>
            <person name="Goodwin L."/>
            <person name="Pitluck S."/>
            <person name="Peters L."/>
            <person name="Mikhailova N."/>
            <person name="Teshima H."/>
            <person name="Kyrpides N."/>
            <person name="Mavromatis K."/>
            <person name="Ivanova N."/>
            <person name="Brettin T."/>
            <person name="Detter J.C."/>
            <person name="Han C."/>
            <person name="Larimer F."/>
            <person name="Land M."/>
            <person name="Hauser L."/>
            <person name="Markowitz V."/>
            <person name="Cheng J.-F."/>
            <person name="Hugenholtz P."/>
            <person name="Woyke T."/>
            <person name="Wu D."/>
            <person name="Spring S."/>
            <person name="Schroeder M."/>
            <person name="Brambilla E."/>
            <person name="Klenk H.-P."/>
            <person name="Eisen J.A."/>
        </authorList>
    </citation>
    <scope>NUCLEOTIDE SEQUENCE [LARGE SCALE GENOMIC DNA]</scope>
    <source>
        <strain evidence="2">DSM 15908 / JCM 11604 / IC-154</strain>
    </source>
</reference>
<dbReference type="EMBL" id="CP003378">
    <property type="protein sequence ID" value="AFZ70332.1"/>
    <property type="molecule type" value="Genomic_DNA"/>
</dbReference>